<dbReference type="EC" id="3.4.24.-" evidence="11"/>
<dbReference type="KEGG" id="crq:GCK72_014352"/>
<keyword evidence="7" id="KW-0865">Zymogen</keyword>
<evidence type="ECO:0000313" key="17">
    <source>
        <dbReference type="Proteomes" id="UP000483820"/>
    </source>
</evidence>
<evidence type="ECO:0000259" key="14">
    <source>
        <dbReference type="PROSITE" id="PS51670"/>
    </source>
</evidence>
<proteinExistence type="predicted"/>
<dbReference type="GO" id="GO:0004222">
    <property type="term" value="F:metalloendopeptidase activity"/>
    <property type="evidence" value="ECO:0007669"/>
    <property type="project" value="UniProtKB-UniRule"/>
</dbReference>
<evidence type="ECO:0000256" key="8">
    <source>
        <dbReference type="ARBA" id="ARBA00023157"/>
    </source>
</evidence>
<dbReference type="GeneID" id="9798158"/>
<dbReference type="PRINTS" id="PR00480">
    <property type="entry name" value="ASTACIN"/>
</dbReference>
<dbReference type="InterPro" id="IPR006026">
    <property type="entry name" value="Peptidase_Metallo"/>
</dbReference>
<dbReference type="PROSITE" id="PS50054">
    <property type="entry name" value="TYR_PHOSPHATASE_DUAL"/>
    <property type="match status" value="1"/>
</dbReference>
<dbReference type="SUPFAM" id="SSF52799">
    <property type="entry name" value="(Phosphotyrosine protein) phosphatases II"/>
    <property type="match status" value="1"/>
</dbReference>
<dbReference type="InterPro" id="IPR024079">
    <property type="entry name" value="MetalloPept_cat_dom_sf"/>
</dbReference>
<evidence type="ECO:0000256" key="6">
    <source>
        <dbReference type="ARBA" id="ARBA00023049"/>
    </source>
</evidence>
<dbReference type="InterPro" id="IPR001506">
    <property type="entry name" value="Peptidase_M12A"/>
</dbReference>
<dbReference type="InterPro" id="IPR000340">
    <property type="entry name" value="Dual-sp_phosphatase_cat-dom"/>
</dbReference>
<evidence type="ECO:0000256" key="5">
    <source>
        <dbReference type="ARBA" id="ARBA00022833"/>
    </source>
</evidence>
<evidence type="ECO:0000256" key="4">
    <source>
        <dbReference type="ARBA" id="ARBA00022801"/>
    </source>
</evidence>
<evidence type="ECO:0000256" key="10">
    <source>
        <dbReference type="PROSITE-ProRule" id="PRU01211"/>
    </source>
</evidence>
<keyword evidence="4 10" id="KW-0378">Hydrolase</keyword>
<keyword evidence="5 10" id="KW-0862">Zinc</keyword>
<dbReference type="InterPro" id="IPR003582">
    <property type="entry name" value="ShKT_dom"/>
</dbReference>
<dbReference type="Pfam" id="PF00782">
    <property type="entry name" value="DSPc"/>
    <property type="match status" value="1"/>
</dbReference>
<dbReference type="PROSITE" id="PS51864">
    <property type="entry name" value="ASTACIN"/>
    <property type="match status" value="1"/>
</dbReference>
<dbReference type="FunFam" id="3.90.190.10:FF:000278">
    <property type="entry name" value="Protein CBG26392"/>
    <property type="match status" value="1"/>
</dbReference>
<protein>
    <recommendedName>
        <fullName evidence="11">Metalloendopeptidase</fullName>
        <ecNumber evidence="11">3.4.24.-</ecNumber>
    </recommendedName>
</protein>
<feature type="domain" description="Tyrosine-protein phosphatase" evidence="12">
    <location>
        <begin position="1"/>
        <end position="148"/>
    </location>
</feature>
<dbReference type="SUPFAM" id="SSF55486">
    <property type="entry name" value="Metalloproteases ('zincins'), catalytic domain"/>
    <property type="match status" value="1"/>
</dbReference>
<comment type="caution">
    <text evidence="16">The sequence shown here is derived from an EMBL/GenBank/DDBJ whole genome shotgun (WGS) entry which is preliminary data.</text>
</comment>
<feature type="binding site" evidence="10">
    <location>
        <position position="403"/>
    </location>
    <ligand>
        <name>Zn(2+)</name>
        <dbReference type="ChEBI" id="CHEBI:29105"/>
        <note>catalytic</note>
    </ligand>
</feature>
<feature type="binding site" evidence="10">
    <location>
        <position position="413"/>
    </location>
    <ligand>
        <name>Zn(2+)</name>
        <dbReference type="ChEBI" id="CHEBI:29105"/>
        <note>catalytic</note>
    </ligand>
</feature>
<gene>
    <name evidence="16" type="ORF">GCK72_014352</name>
</gene>
<dbReference type="Gene3D" id="1.10.10.1940">
    <property type="match status" value="2"/>
</dbReference>
<dbReference type="PROSITE" id="PS51670">
    <property type="entry name" value="SHKT"/>
    <property type="match status" value="2"/>
</dbReference>
<dbReference type="InterPro" id="IPR034035">
    <property type="entry name" value="Astacin-like_dom"/>
</dbReference>
<dbReference type="GO" id="GO:0008270">
    <property type="term" value="F:zinc ion binding"/>
    <property type="evidence" value="ECO:0007669"/>
    <property type="project" value="UniProtKB-UniRule"/>
</dbReference>
<sequence>MWKITEHLYLAQLPMIIGPTNKQEFVKNEIKRVLTLETEPIPEKKHIENVDYKFLYLLDMPNEPILSNGLLEEAVSYIEEGVEKGENVVVHCIAAVSRSVSVCAAFLMYKNKWSMEKALKMVASVRKTIGPNPGFLAQLKIWERCEMDFIVEKYKNLSLDIPGVLDADSKTLWRQPVIDDRTKTRFKCRQCRKVIFNSDNLVHPQLTESCQKYLIEPMEWLNITASTCSASHSCGAKLGNFIATGSKCGCNKFVISYLCEYSIAAKQSWEINQELVSNENKEHTVFGDMLLTPAQLLRYENSKDSDLTIRGVSIKGNSMNRWEKNTVPFVISPQYSANQKKILISSLRYFEKMSCFKFVDRTTQNDYLFIVPLDGCYSYVGKIGGRQTLSLAADCIADYIIWHEMMHAIGFEHEHQRPDRDSFIRVDYSNVIPGQMINFDKLQQNQVEFPDSYDYKSIMHYDGYAFGRVDTSRQVRLATMIPLKPGVRLEDNMKFTATDIEKLNRLGQCGTRGGQYSNQGVAATTCKDVATVTSCEGNRRRGMCKNPFYKQMMIKSCQKTCRLCSYTRMIDEDDELIPNTTLKPLKCEDKHPRCDIYSQNGFCTLPFYDDVRYQLCAKTCNLC</sequence>
<dbReference type="InterPro" id="IPR020422">
    <property type="entry name" value="TYR_PHOSPHATASE_DUAL_dom"/>
</dbReference>
<organism evidence="16 17">
    <name type="scientific">Caenorhabditis remanei</name>
    <name type="common">Caenorhabditis vulgaris</name>
    <dbReference type="NCBI Taxonomy" id="31234"/>
    <lineage>
        <taxon>Eukaryota</taxon>
        <taxon>Metazoa</taxon>
        <taxon>Ecdysozoa</taxon>
        <taxon>Nematoda</taxon>
        <taxon>Chromadorea</taxon>
        <taxon>Rhabditida</taxon>
        <taxon>Rhabditina</taxon>
        <taxon>Rhabditomorpha</taxon>
        <taxon>Rhabditoidea</taxon>
        <taxon>Rhabditidae</taxon>
        <taxon>Peloderinae</taxon>
        <taxon>Caenorhabditis</taxon>
    </lineage>
</organism>
<evidence type="ECO:0000259" key="12">
    <source>
        <dbReference type="PROSITE" id="PS50054"/>
    </source>
</evidence>
<dbReference type="RefSeq" id="XP_003102859.2">
    <property type="nucleotide sequence ID" value="XM_003102811.2"/>
</dbReference>
<dbReference type="Gene3D" id="3.90.190.10">
    <property type="entry name" value="Protein tyrosine phosphatase superfamily"/>
    <property type="match status" value="1"/>
</dbReference>
<keyword evidence="2 10" id="KW-0645">Protease</keyword>
<dbReference type="EMBL" id="WUAV01000004">
    <property type="protein sequence ID" value="KAF1757895.1"/>
    <property type="molecule type" value="Genomic_DNA"/>
</dbReference>
<feature type="domain" description="ShKT" evidence="14">
    <location>
        <begin position="526"/>
        <end position="564"/>
    </location>
</feature>
<dbReference type="CDD" id="cd14498">
    <property type="entry name" value="DSP"/>
    <property type="match status" value="1"/>
</dbReference>
<dbReference type="FunFam" id="3.40.390.10:FF:000110">
    <property type="entry name" value="Metalloendopeptidase"/>
    <property type="match status" value="1"/>
</dbReference>
<dbReference type="SMART" id="SM00235">
    <property type="entry name" value="ZnMc"/>
    <property type="match status" value="1"/>
</dbReference>
<evidence type="ECO:0000256" key="2">
    <source>
        <dbReference type="ARBA" id="ARBA00022670"/>
    </source>
</evidence>
<dbReference type="CDD" id="cd04280">
    <property type="entry name" value="ZnMc_astacin_like"/>
    <property type="match status" value="1"/>
</dbReference>
<dbReference type="PANTHER" id="PTHR10127">
    <property type="entry name" value="DISCOIDIN, CUB, EGF, LAMININ , AND ZINC METALLOPROTEASE DOMAIN CONTAINING"/>
    <property type="match status" value="1"/>
</dbReference>
<dbReference type="Pfam" id="PF01400">
    <property type="entry name" value="Astacin"/>
    <property type="match status" value="1"/>
</dbReference>
<evidence type="ECO:0000259" key="13">
    <source>
        <dbReference type="PROSITE" id="PS50056"/>
    </source>
</evidence>
<dbReference type="PROSITE" id="PS50056">
    <property type="entry name" value="TYR_PHOSPHATASE_2"/>
    <property type="match status" value="1"/>
</dbReference>
<evidence type="ECO:0000313" key="16">
    <source>
        <dbReference type="EMBL" id="KAF1757895.1"/>
    </source>
</evidence>
<keyword evidence="3 10" id="KW-0479">Metal-binding</keyword>
<dbReference type="InterPro" id="IPR029021">
    <property type="entry name" value="Prot-tyrosine_phosphatase-like"/>
</dbReference>
<feature type="domain" description="Peptidase M12A" evidence="15">
    <location>
        <begin position="312"/>
        <end position="510"/>
    </location>
</feature>
<feature type="active site" evidence="10">
    <location>
        <position position="404"/>
    </location>
</feature>
<dbReference type="CTD" id="9798158"/>
<evidence type="ECO:0000256" key="11">
    <source>
        <dbReference type="RuleBase" id="RU361183"/>
    </source>
</evidence>
<evidence type="ECO:0000259" key="15">
    <source>
        <dbReference type="PROSITE" id="PS51864"/>
    </source>
</evidence>
<dbReference type="AlphaFoldDB" id="A0A6A5GTU0"/>
<feature type="binding site" evidence="10">
    <location>
        <position position="407"/>
    </location>
    <ligand>
        <name>Zn(2+)</name>
        <dbReference type="ChEBI" id="CHEBI:29105"/>
        <note>catalytic</note>
    </ligand>
</feature>
<accession>A0A6A5GTU0</accession>
<dbReference type="SMART" id="SM00254">
    <property type="entry name" value="ShKT"/>
    <property type="match status" value="2"/>
</dbReference>
<dbReference type="Pfam" id="PF01549">
    <property type="entry name" value="ShK"/>
    <property type="match status" value="2"/>
</dbReference>
<dbReference type="SMART" id="SM00195">
    <property type="entry name" value="DSPc"/>
    <property type="match status" value="1"/>
</dbReference>
<dbReference type="PANTHER" id="PTHR10127:SF852">
    <property type="entry name" value="ZINC METALLOPROTEINASE NAS-12"/>
    <property type="match status" value="1"/>
</dbReference>
<dbReference type="Proteomes" id="UP000483820">
    <property type="component" value="Chromosome IV"/>
</dbReference>
<reference evidence="16 17" key="1">
    <citation type="submission" date="2019-12" db="EMBL/GenBank/DDBJ databases">
        <title>Chromosome-level assembly of the Caenorhabditis remanei genome.</title>
        <authorList>
            <person name="Teterina A.A."/>
            <person name="Willis J.H."/>
            <person name="Phillips P.C."/>
        </authorList>
    </citation>
    <scope>NUCLEOTIDE SEQUENCE [LARGE SCALE GENOMIC DNA]</scope>
    <source>
        <strain evidence="16 17">PX506</strain>
        <tissue evidence="16">Whole organism</tissue>
    </source>
</reference>
<dbReference type="Gene3D" id="3.40.390.10">
    <property type="entry name" value="Collagenase (Catalytic Domain)"/>
    <property type="match status" value="1"/>
</dbReference>
<evidence type="ECO:0000256" key="3">
    <source>
        <dbReference type="ARBA" id="ARBA00022723"/>
    </source>
</evidence>
<name>A0A6A5GTU0_CAERE</name>
<comment type="cofactor">
    <cofactor evidence="10 11">
        <name>Zn(2+)</name>
        <dbReference type="ChEBI" id="CHEBI:29105"/>
    </cofactor>
    <text evidence="10 11">Binds 1 zinc ion per subunit.</text>
</comment>
<feature type="domain" description="ShKT" evidence="14">
    <location>
        <begin position="587"/>
        <end position="623"/>
    </location>
</feature>
<dbReference type="GO" id="GO:0006508">
    <property type="term" value="P:proteolysis"/>
    <property type="evidence" value="ECO:0007669"/>
    <property type="project" value="UniProtKB-KW"/>
</dbReference>
<keyword evidence="6 10" id="KW-0482">Metalloprotease</keyword>
<keyword evidence="8" id="KW-1015">Disulfide bond</keyword>
<dbReference type="InterPro" id="IPR000387">
    <property type="entry name" value="Tyr_Pase_dom"/>
</dbReference>
<evidence type="ECO:0000256" key="9">
    <source>
        <dbReference type="PROSITE-ProRule" id="PRU01005"/>
    </source>
</evidence>
<comment type="function">
    <text evidence="1">Metalloprotease.</text>
</comment>
<comment type="caution">
    <text evidence="9">Lacks conserved residue(s) required for the propagation of feature annotation.</text>
</comment>
<feature type="domain" description="Tyrosine specific protein phosphatases" evidence="13">
    <location>
        <begin position="68"/>
        <end position="126"/>
    </location>
</feature>
<evidence type="ECO:0000256" key="7">
    <source>
        <dbReference type="ARBA" id="ARBA00023145"/>
    </source>
</evidence>
<evidence type="ECO:0000256" key="1">
    <source>
        <dbReference type="ARBA" id="ARBA00002657"/>
    </source>
</evidence>